<sequence length="88" mass="9956">MARIIPIPIGPIYNEGSCRGMVHVVEKGDTLYQLGKRYHVSVGQLMFANPFVNVYNLQIGDELCIPISIQPRTPENRMQGELMQPEEL</sequence>
<protein>
    <submittedName>
        <fullName evidence="1">LysM domain-containing protein</fullName>
    </submittedName>
</protein>
<keyword evidence="2" id="KW-1185">Reference proteome</keyword>
<evidence type="ECO:0000313" key="2">
    <source>
        <dbReference type="Proteomes" id="UP000304953"/>
    </source>
</evidence>
<reference evidence="1" key="1">
    <citation type="submission" date="2019-04" db="EMBL/GenBank/DDBJ databases">
        <title>Microbes associate with the intestines of laboratory mice.</title>
        <authorList>
            <person name="Navarre W."/>
            <person name="Wong E."/>
            <person name="Huang K."/>
            <person name="Tropini C."/>
            <person name="Ng K."/>
            <person name="Yu B."/>
        </authorList>
    </citation>
    <scope>NUCLEOTIDE SEQUENCE</scope>
    <source>
        <strain evidence="1">NM01_1-7b</strain>
    </source>
</reference>
<dbReference type="EMBL" id="SRYA01000002">
    <property type="protein sequence ID" value="TGY98130.1"/>
    <property type="molecule type" value="Genomic_DNA"/>
</dbReference>
<name>A0AC61S1L1_9FIRM</name>
<gene>
    <name evidence="1" type="ORF">E5329_01630</name>
</gene>
<evidence type="ECO:0000313" key="1">
    <source>
        <dbReference type="EMBL" id="TGY98130.1"/>
    </source>
</evidence>
<organism evidence="1 2">
    <name type="scientific">Petralouisia muris</name>
    <dbReference type="NCBI Taxonomy" id="3032872"/>
    <lineage>
        <taxon>Bacteria</taxon>
        <taxon>Bacillati</taxon>
        <taxon>Bacillota</taxon>
        <taxon>Clostridia</taxon>
        <taxon>Lachnospirales</taxon>
        <taxon>Lachnospiraceae</taxon>
        <taxon>Petralouisia</taxon>
    </lineage>
</organism>
<accession>A0AC61S1L1</accession>
<dbReference type="Proteomes" id="UP000304953">
    <property type="component" value="Unassembled WGS sequence"/>
</dbReference>
<proteinExistence type="predicted"/>
<comment type="caution">
    <text evidence="1">The sequence shown here is derived from an EMBL/GenBank/DDBJ whole genome shotgun (WGS) entry which is preliminary data.</text>
</comment>